<dbReference type="EMBL" id="ATIB01000068">
    <property type="protein sequence ID" value="EQB00802.1"/>
    <property type="molecule type" value="Genomic_DNA"/>
</dbReference>
<evidence type="ECO:0000313" key="2">
    <source>
        <dbReference type="Proteomes" id="UP000015524"/>
    </source>
</evidence>
<accession>T0GJA9</accession>
<evidence type="ECO:0000313" key="1">
    <source>
        <dbReference type="EMBL" id="EQB00802.1"/>
    </source>
</evidence>
<dbReference type="Proteomes" id="UP000015524">
    <property type="component" value="Unassembled WGS sequence"/>
</dbReference>
<protein>
    <submittedName>
        <fullName evidence="1">Uncharacterized protein</fullName>
    </submittedName>
</protein>
<organism evidence="1 2">
    <name type="scientific">Sphingobium baderi LL03</name>
    <dbReference type="NCBI Taxonomy" id="1114964"/>
    <lineage>
        <taxon>Bacteria</taxon>
        <taxon>Pseudomonadati</taxon>
        <taxon>Pseudomonadota</taxon>
        <taxon>Alphaproteobacteria</taxon>
        <taxon>Sphingomonadales</taxon>
        <taxon>Sphingomonadaceae</taxon>
        <taxon>Sphingobium</taxon>
    </lineage>
</organism>
<reference evidence="1 2" key="1">
    <citation type="journal article" date="2013" name="Genome Announc.">
        <title>Draft Genome Sequence of a Hexachlorocyclohexane-Degrading Bacterium, Sphingobium baderi Strain LL03T.</title>
        <authorList>
            <person name="Kaur J."/>
            <person name="Verma H."/>
            <person name="Tripathi C."/>
            <person name="Khurana J.P."/>
            <person name="Lal R."/>
        </authorList>
    </citation>
    <scope>NUCLEOTIDE SEQUENCE [LARGE SCALE GENOMIC DNA]</scope>
    <source>
        <strain evidence="1 2">LL03</strain>
    </source>
</reference>
<comment type="caution">
    <text evidence="1">The sequence shown here is derived from an EMBL/GenBank/DDBJ whole genome shotgun (WGS) entry which is preliminary data.</text>
</comment>
<keyword evidence="2" id="KW-1185">Reference proteome</keyword>
<name>T0GJA9_9SPHN</name>
<sequence>MFKGRSNKVYQPLQILSFAKVNFGAWSHGPQK</sequence>
<proteinExistence type="predicted"/>
<gene>
    <name evidence="1" type="ORF">L485_12705</name>
</gene>
<dbReference type="AlphaFoldDB" id="T0GJA9"/>